<dbReference type="Proteomes" id="UP000000417">
    <property type="component" value="Chromosome"/>
</dbReference>
<dbReference type="InterPro" id="IPR049251">
    <property type="entry name" value="DUF6884"/>
</dbReference>
<protein>
    <recommendedName>
        <fullName evidence="1">DUF6884 domain-containing protein</fullName>
    </recommendedName>
</protein>
<keyword evidence="3" id="KW-1185">Reference proteome</keyword>
<dbReference type="HOGENOM" id="CLU_2557038_0_0_9"/>
<evidence type="ECO:0000313" key="2">
    <source>
        <dbReference type="EMBL" id="BAD40274.1"/>
    </source>
</evidence>
<dbReference type="EMBL" id="AP006840">
    <property type="protein sequence ID" value="BAD40274.1"/>
    <property type="molecule type" value="Genomic_DNA"/>
</dbReference>
<evidence type="ECO:0000259" key="1">
    <source>
        <dbReference type="Pfam" id="PF21818"/>
    </source>
</evidence>
<accession>Q67PW9</accession>
<sequence length="82" mass="9401">MNAENDVRRRTSRLGQRSVRATPWSIRKDLSELTFEFHMGREYRQHLIPLLDQVGAHCTCPVAGLPIAERLHFYGQGCPPLV</sequence>
<dbReference type="KEGG" id="sth:STH1289"/>
<reference evidence="2 3" key="1">
    <citation type="journal article" date="2004" name="Nucleic Acids Res.">
        <title>Genome sequence of Symbiobacterium thermophilum, an uncultivable bacterium that depends on microbial commensalism.</title>
        <authorList>
            <person name="Ueda K."/>
            <person name="Yamashita A."/>
            <person name="Ishikawa J."/>
            <person name="Shimada M."/>
            <person name="Watsuji T."/>
            <person name="Morimura K."/>
            <person name="Ikeda H."/>
            <person name="Hattori M."/>
            <person name="Beppu T."/>
        </authorList>
    </citation>
    <scope>NUCLEOTIDE SEQUENCE [LARGE SCALE GENOMIC DNA]</scope>
    <source>
        <strain evidence="3">T / IAM 14863</strain>
    </source>
</reference>
<feature type="domain" description="DUF6884" evidence="1">
    <location>
        <begin position="25"/>
        <end position="75"/>
    </location>
</feature>
<dbReference type="AlphaFoldDB" id="Q67PW9"/>
<dbReference type="Pfam" id="PF21818">
    <property type="entry name" value="DUF6884"/>
    <property type="match status" value="1"/>
</dbReference>
<proteinExistence type="predicted"/>
<gene>
    <name evidence="2" type="ordered locus">STH1289</name>
</gene>
<name>Q67PW9_SYMTH</name>
<organism evidence="2 3">
    <name type="scientific">Symbiobacterium thermophilum (strain DSM 24528 / JCM 14929 / IAM 14863 / T)</name>
    <dbReference type="NCBI Taxonomy" id="292459"/>
    <lineage>
        <taxon>Bacteria</taxon>
        <taxon>Bacillati</taxon>
        <taxon>Bacillota</taxon>
        <taxon>Clostridia</taxon>
        <taxon>Eubacteriales</taxon>
        <taxon>Symbiobacteriaceae</taxon>
        <taxon>Symbiobacterium</taxon>
    </lineage>
</organism>
<dbReference type="STRING" id="292459.STH1289"/>
<evidence type="ECO:0000313" key="3">
    <source>
        <dbReference type="Proteomes" id="UP000000417"/>
    </source>
</evidence>